<evidence type="ECO:0000313" key="5">
    <source>
        <dbReference type="EMBL" id="GGL64610.1"/>
    </source>
</evidence>
<evidence type="ECO:0000256" key="1">
    <source>
        <dbReference type="ARBA" id="ARBA00023015"/>
    </source>
</evidence>
<dbReference type="GO" id="GO:0045892">
    <property type="term" value="P:negative regulation of DNA-templated transcription"/>
    <property type="evidence" value="ECO:0007669"/>
    <property type="project" value="TreeGrafter"/>
</dbReference>
<dbReference type="PANTHER" id="PTHR44846:SF1">
    <property type="entry name" value="MANNOSYL-D-GLYCERATE TRANSPORT_METABOLISM SYSTEM REPRESSOR MNGR-RELATED"/>
    <property type="match status" value="1"/>
</dbReference>
<dbReference type="CDD" id="cd07377">
    <property type="entry name" value="WHTH_GntR"/>
    <property type="match status" value="1"/>
</dbReference>
<sequence>MSERAPFDGRAAPVAAASPGGFVERYRLDRPVGPATTKRAQVRGILEELIDTELHPGDAIPSERVLVTRLGVSRVTIRQAIADLVETGALERVHGKGTYVTGPQIDSRLHLTSFSREMRDRGLIPATVVLSAGEERAGDDVAYALRIRPGRPVIRVERLRTADGTPMAYEVGYYPSALFPGLLKCELGSLYDVFATEYGLVVTSGEQTVRAEAADVHQARILNIPRRAPLLVQERVTYAGDRVIEMSTSAYRADRYRIHMAITPRGAG</sequence>
<keyword evidence="2" id="KW-0238">DNA-binding</keyword>
<evidence type="ECO:0000256" key="3">
    <source>
        <dbReference type="ARBA" id="ARBA00023163"/>
    </source>
</evidence>
<dbReference type="PANTHER" id="PTHR44846">
    <property type="entry name" value="MANNOSYL-D-GLYCERATE TRANSPORT/METABOLISM SYSTEM REPRESSOR MNGR-RELATED"/>
    <property type="match status" value="1"/>
</dbReference>
<dbReference type="SMART" id="SM00866">
    <property type="entry name" value="UTRA"/>
    <property type="match status" value="1"/>
</dbReference>
<reference evidence="5" key="2">
    <citation type="submission" date="2020-09" db="EMBL/GenBank/DDBJ databases">
        <authorList>
            <person name="Sun Q."/>
            <person name="Zhou Y."/>
        </authorList>
    </citation>
    <scope>NUCLEOTIDE SEQUENCE</scope>
    <source>
        <strain evidence="5">CGMCC 4.7306</strain>
    </source>
</reference>
<name>A0A917SAI1_9ACTN</name>
<dbReference type="AlphaFoldDB" id="A0A917SAI1"/>
<dbReference type="Pfam" id="PF00392">
    <property type="entry name" value="GntR"/>
    <property type="match status" value="1"/>
</dbReference>
<comment type="caution">
    <text evidence="5">The sequence shown here is derived from an EMBL/GenBank/DDBJ whole genome shotgun (WGS) entry which is preliminary data.</text>
</comment>
<dbReference type="InterPro" id="IPR050679">
    <property type="entry name" value="Bact_HTH_transcr_reg"/>
</dbReference>
<dbReference type="SUPFAM" id="SSF46785">
    <property type="entry name" value="Winged helix' DNA-binding domain"/>
    <property type="match status" value="1"/>
</dbReference>
<gene>
    <name evidence="5" type="ORF">GCM10011575_23760</name>
</gene>
<dbReference type="SUPFAM" id="SSF64288">
    <property type="entry name" value="Chorismate lyase-like"/>
    <property type="match status" value="1"/>
</dbReference>
<keyword evidence="3" id="KW-0804">Transcription</keyword>
<dbReference type="InterPro" id="IPR028978">
    <property type="entry name" value="Chorismate_lyase_/UTRA_dom_sf"/>
</dbReference>
<keyword evidence="6" id="KW-1185">Reference proteome</keyword>
<dbReference type="Proteomes" id="UP000613840">
    <property type="component" value="Unassembled WGS sequence"/>
</dbReference>
<evidence type="ECO:0000256" key="2">
    <source>
        <dbReference type="ARBA" id="ARBA00023125"/>
    </source>
</evidence>
<dbReference type="GO" id="GO:0003700">
    <property type="term" value="F:DNA-binding transcription factor activity"/>
    <property type="evidence" value="ECO:0007669"/>
    <property type="project" value="InterPro"/>
</dbReference>
<dbReference type="Pfam" id="PF07702">
    <property type="entry name" value="UTRA"/>
    <property type="match status" value="1"/>
</dbReference>
<reference evidence="5" key="1">
    <citation type="journal article" date="2014" name="Int. J. Syst. Evol. Microbiol.">
        <title>Complete genome sequence of Corynebacterium casei LMG S-19264T (=DSM 44701T), isolated from a smear-ripened cheese.</title>
        <authorList>
            <consortium name="US DOE Joint Genome Institute (JGI-PGF)"/>
            <person name="Walter F."/>
            <person name="Albersmeier A."/>
            <person name="Kalinowski J."/>
            <person name="Ruckert C."/>
        </authorList>
    </citation>
    <scope>NUCLEOTIDE SEQUENCE</scope>
    <source>
        <strain evidence="5">CGMCC 4.7306</strain>
    </source>
</reference>
<dbReference type="GO" id="GO:0003677">
    <property type="term" value="F:DNA binding"/>
    <property type="evidence" value="ECO:0007669"/>
    <property type="project" value="UniProtKB-KW"/>
</dbReference>
<organism evidence="5 6">
    <name type="scientific">Microlunatus endophyticus</name>
    <dbReference type="NCBI Taxonomy" id="1716077"/>
    <lineage>
        <taxon>Bacteria</taxon>
        <taxon>Bacillati</taxon>
        <taxon>Actinomycetota</taxon>
        <taxon>Actinomycetes</taxon>
        <taxon>Propionibacteriales</taxon>
        <taxon>Propionibacteriaceae</taxon>
        <taxon>Microlunatus</taxon>
    </lineage>
</organism>
<accession>A0A917SAI1</accession>
<keyword evidence="1" id="KW-0805">Transcription regulation</keyword>
<evidence type="ECO:0000259" key="4">
    <source>
        <dbReference type="PROSITE" id="PS50949"/>
    </source>
</evidence>
<dbReference type="PROSITE" id="PS50949">
    <property type="entry name" value="HTH_GNTR"/>
    <property type="match status" value="1"/>
</dbReference>
<feature type="domain" description="HTH gntR-type" evidence="4">
    <location>
        <begin position="36"/>
        <end position="103"/>
    </location>
</feature>
<protein>
    <submittedName>
        <fullName evidence="5">Transcriptional regulator</fullName>
    </submittedName>
</protein>
<evidence type="ECO:0000313" key="6">
    <source>
        <dbReference type="Proteomes" id="UP000613840"/>
    </source>
</evidence>
<dbReference type="EMBL" id="BMMZ01000005">
    <property type="protein sequence ID" value="GGL64610.1"/>
    <property type="molecule type" value="Genomic_DNA"/>
</dbReference>
<dbReference type="Gene3D" id="1.10.10.10">
    <property type="entry name" value="Winged helix-like DNA-binding domain superfamily/Winged helix DNA-binding domain"/>
    <property type="match status" value="1"/>
</dbReference>
<dbReference type="RefSeq" id="WP_229669997.1">
    <property type="nucleotide sequence ID" value="NZ_BMMZ01000005.1"/>
</dbReference>
<dbReference type="PRINTS" id="PR00035">
    <property type="entry name" value="HTHGNTR"/>
</dbReference>
<dbReference type="SMART" id="SM00345">
    <property type="entry name" value="HTH_GNTR"/>
    <property type="match status" value="1"/>
</dbReference>
<dbReference type="InterPro" id="IPR036390">
    <property type="entry name" value="WH_DNA-bd_sf"/>
</dbReference>
<dbReference type="Gene3D" id="3.40.1410.10">
    <property type="entry name" value="Chorismate lyase-like"/>
    <property type="match status" value="1"/>
</dbReference>
<dbReference type="InterPro" id="IPR000524">
    <property type="entry name" value="Tscrpt_reg_HTH_GntR"/>
</dbReference>
<dbReference type="InterPro" id="IPR011663">
    <property type="entry name" value="UTRA"/>
</dbReference>
<dbReference type="InterPro" id="IPR036388">
    <property type="entry name" value="WH-like_DNA-bd_sf"/>
</dbReference>
<proteinExistence type="predicted"/>